<feature type="compositionally biased region" description="Low complexity" evidence="2">
    <location>
        <begin position="145"/>
        <end position="161"/>
    </location>
</feature>
<keyword evidence="6" id="KW-1185">Reference proteome</keyword>
<name>A0A2Z2KTP9_9BACL</name>
<evidence type="ECO:0000313" key="6">
    <source>
        <dbReference type="Proteomes" id="UP000249890"/>
    </source>
</evidence>
<evidence type="ECO:0000259" key="4">
    <source>
        <dbReference type="Pfam" id="PF21984"/>
    </source>
</evidence>
<evidence type="ECO:0000259" key="3">
    <source>
        <dbReference type="Pfam" id="PF07261"/>
    </source>
</evidence>
<proteinExistence type="inferred from homology"/>
<gene>
    <name evidence="5" type="ORF">B9T62_19955</name>
</gene>
<dbReference type="InterPro" id="IPR034829">
    <property type="entry name" value="DnaD-like_sf"/>
</dbReference>
<comment type="similarity">
    <text evidence="1">Belongs to the DnaB/DnaD family.</text>
</comment>
<sequence length="256" mass="28481">MDGKEWSTWSEGAAFGLENGMAVIPYALLKHYRKLGLSGSEAMLLIHLLSFRQVEGIEFPSLEELQTVTGRSISVIAGELQKLMKEGFISIDGDNDELRDIHYERYNFTGLYGKLGTYLAVLRQESAGDQTSRSGGTPDLRAAAHHSGAAAPAGGYGTSAPPVQAREAEQGRSLFSIFEKEFGRPLSPMECETISGWVDQDRYPEELILLALKESVFAGKLHFRYIDRILLEWARNRVKNAQDVKTYSQKFRSGGR</sequence>
<dbReference type="InterPro" id="IPR053843">
    <property type="entry name" value="DnaD_N"/>
</dbReference>
<dbReference type="Gene3D" id="1.10.10.10">
    <property type="entry name" value="Winged helix-like DNA-binding domain superfamily/Winged helix DNA-binding domain"/>
    <property type="match status" value="1"/>
</dbReference>
<feature type="domain" description="DnaD N-terminal" evidence="4">
    <location>
        <begin position="24"/>
        <end position="119"/>
    </location>
</feature>
<dbReference type="Pfam" id="PF07261">
    <property type="entry name" value="DnaB_2"/>
    <property type="match status" value="1"/>
</dbReference>
<dbReference type="InterPro" id="IPR053162">
    <property type="entry name" value="DnaD"/>
</dbReference>
<dbReference type="Pfam" id="PF21984">
    <property type="entry name" value="DnaD_N"/>
    <property type="match status" value="1"/>
</dbReference>
<evidence type="ECO:0000256" key="2">
    <source>
        <dbReference type="SAM" id="MobiDB-lite"/>
    </source>
</evidence>
<dbReference type="PANTHER" id="PTHR37293:SF6">
    <property type="entry name" value="DNA REPLICATION PROTEIN DNAD"/>
    <property type="match status" value="1"/>
</dbReference>
<reference evidence="5 6" key="1">
    <citation type="submission" date="2017-06" db="EMBL/GenBank/DDBJ databases">
        <title>Complete genome sequence of Paenibacillus donghaensis KCTC 13049T isolated from East Sea sediment, South Korea.</title>
        <authorList>
            <person name="Jung B.K."/>
            <person name="Hong S.-J."/>
            <person name="Shin J.-H."/>
        </authorList>
    </citation>
    <scope>NUCLEOTIDE SEQUENCE [LARGE SCALE GENOMIC DNA]</scope>
    <source>
        <strain evidence="5 6">KCTC 13049</strain>
    </source>
</reference>
<dbReference type="InterPro" id="IPR036388">
    <property type="entry name" value="WH-like_DNA-bd_sf"/>
</dbReference>
<dbReference type="EMBL" id="CP021780">
    <property type="protein sequence ID" value="ASA22878.1"/>
    <property type="molecule type" value="Genomic_DNA"/>
</dbReference>
<dbReference type="AlphaFoldDB" id="A0A2Z2KTP9"/>
<dbReference type="Gene3D" id="1.10.10.630">
    <property type="entry name" value="DnaD domain-like"/>
    <property type="match status" value="1"/>
</dbReference>
<dbReference type="OrthoDB" id="9770238at2"/>
<dbReference type="NCBIfam" id="TIGR01446">
    <property type="entry name" value="DnaD_dom"/>
    <property type="match status" value="1"/>
</dbReference>
<accession>A0A2Z2KTP9</accession>
<dbReference type="InterPro" id="IPR006343">
    <property type="entry name" value="DnaB/C_C"/>
</dbReference>
<dbReference type="PANTHER" id="PTHR37293">
    <property type="entry name" value="PHAGE REPLICATION PROTEIN-RELATED"/>
    <property type="match status" value="1"/>
</dbReference>
<dbReference type="SUPFAM" id="SSF158499">
    <property type="entry name" value="DnaD domain-like"/>
    <property type="match status" value="1"/>
</dbReference>
<evidence type="ECO:0000313" key="5">
    <source>
        <dbReference type="EMBL" id="ASA22878.1"/>
    </source>
</evidence>
<protein>
    <submittedName>
        <fullName evidence="5">DNA replication protein DnaD</fullName>
    </submittedName>
</protein>
<feature type="domain" description="DnaB/C C-terminal" evidence="3">
    <location>
        <begin position="175"/>
        <end position="247"/>
    </location>
</feature>
<dbReference type="KEGG" id="pdh:B9T62_19955"/>
<evidence type="ECO:0000256" key="1">
    <source>
        <dbReference type="ARBA" id="ARBA00093462"/>
    </source>
</evidence>
<dbReference type="RefSeq" id="WP_087916876.1">
    <property type="nucleotide sequence ID" value="NZ_CP021780.1"/>
</dbReference>
<organism evidence="5 6">
    <name type="scientific">Paenibacillus donghaensis</name>
    <dbReference type="NCBI Taxonomy" id="414771"/>
    <lineage>
        <taxon>Bacteria</taxon>
        <taxon>Bacillati</taxon>
        <taxon>Bacillota</taxon>
        <taxon>Bacilli</taxon>
        <taxon>Bacillales</taxon>
        <taxon>Paenibacillaceae</taxon>
        <taxon>Paenibacillus</taxon>
    </lineage>
</organism>
<dbReference type="Proteomes" id="UP000249890">
    <property type="component" value="Chromosome"/>
</dbReference>
<feature type="region of interest" description="Disordered" evidence="2">
    <location>
        <begin position="127"/>
        <end position="165"/>
    </location>
</feature>